<dbReference type="AlphaFoldDB" id="A0A369MA66"/>
<dbReference type="SUPFAM" id="SSF52540">
    <property type="entry name" value="P-loop containing nucleoside triphosphate hydrolases"/>
    <property type="match status" value="1"/>
</dbReference>
<protein>
    <submittedName>
        <fullName evidence="3">AAA+ family ATPase</fullName>
    </submittedName>
</protein>
<evidence type="ECO:0000313" key="3">
    <source>
        <dbReference type="EMBL" id="RDB67318.1"/>
    </source>
</evidence>
<feature type="domain" description="DUF4143" evidence="2">
    <location>
        <begin position="214"/>
        <end position="355"/>
    </location>
</feature>
<dbReference type="Pfam" id="PF13173">
    <property type="entry name" value="AAA_14"/>
    <property type="match status" value="1"/>
</dbReference>
<feature type="domain" description="AAA" evidence="1">
    <location>
        <begin position="27"/>
        <end position="159"/>
    </location>
</feature>
<proteinExistence type="predicted"/>
<reference evidence="3 4" key="1">
    <citation type="journal article" date="2018" name="Elife">
        <title>Discovery and characterization of a prevalent human gut bacterial enzyme sufficient for the inactivation of a family of plant toxins.</title>
        <authorList>
            <person name="Koppel N."/>
            <person name="Bisanz J.E."/>
            <person name="Pandelia M.E."/>
            <person name="Turnbaugh P.J."/>
            <person name="Balskus E.P."/>
        </authorList>
    </citation>
    <scope>NUCLEOTIDE SEQUENCE [LARGE SCALE GENOMIC DNA]</scope>
    <source>
        <strain evidence="3 4">3C</strain>
    </source>
</reference>
<dbReference type="InterPro" id="IPR025420">
    <property type="entry name" value="DUF4143"/>
</dbReference>
<sequence>MEAAMRNRIPRPHYQQLLTRYRDTEFVKVLTGVRRCGKSTLLDLFIEDLHAQGVPEENVFRKRFDEFGLPLNPTAEDLQDEIAAALDCADPSHMFYVALDEIQMVSEWERVVRGLHTRSGVDVYITGSNAYLLSSDLATLLAGRYVELDVYPLSFCEYLEFSSRIRGKSDAALNTLFADYLRYGGMPSIFALKEPREEDIARELTGIFNSVIVNDVAQRFQIRDYALLEKLVAYVFSTSGNLFSVKSIANYLKSAGAKASYETIDGYLRALEQALVLHSALQTGVQGKQLLRPLRKYYPVDTGLRNLPGGFSGRDVGFQLENVVYLELIRRGFNVSVGTLEKGEVDFVAQKRDVRHYLQVVDSLVDTATYERELKPLRMLEDAFPRIILTLDCLRVGTTEEGIHIVNLIDWLRDQSEAL</sequence>
<dbReference type="InterPro" id="IPR027417">
    <property type="entry name" value="P-loop_NTPase"/>
</dbReference>
<dbReference type="PANTHER" id="PTHR33295">
    <property type="entry name" value="ATPASE"/>
    <property type="match status" value="1"/>
</dbReference>
<dbReference type="InterPro" id="IPR041682">
    <property type="entry name" value="AAA_14"/>
</dbReference>
<accession>A0A369MA66</accession>
<name>A0A369MA66_9ACTN</name>
<comment type="caution">
    <text evidence="3">The sequence shown here is derived from an EMBL/GenBank/DDBJ whole genome shotgun (WGS) entry which is preliminary data.</text>
</comment>
<gene>
    <name evidence="3" type="ORF">C1877_02515</name>
</gene>
<evidence type="ECO:0000313" key="4">
    <source>
        <dbReference type="Proteomes" id="UP000254000"/>
    </source>
</evidence>
<evidence type="ECO:0000259" key="1">
    <source>
        <dbReference type="Pfam" id="PF13173"/>
    </source>
</evidence>
<dbReference type="OrthoDB" id="9801684at2"/>
<dbReference type="Pfam" id="PF13635">
    <property type="entry name" value="DUF4143"/>
    <property type="match status" value="1"/>
</dbReference>
<organism evidence="3 4">
    <name type="scientific">Gordonibacter pamelaeae</name>
    <dbReference type="NCBI Taxonomy" id="471189"/>
    <lineage>
        <taxon>Bacteria</taxon>
        <taxon>Bacillati</taxon>
        <taxon>Actinomycetota</taxon>
        <taxon>Coriobacteriia</taxon>
        <taxon>Eggerthellales</taxon>
        <taxon>Eggerthellaceae</taxon>
        <taxon>Gordonibacter</taxon>
    </lineage>
</organism>
<evidence type="ECO:0000259" key="2">
    <source>
        <dbReference type="Pfam" id="PF13635"/>
    </source>
</evidence>
<keyword evidence="4" id="KW-1185">Reference proteome</keyword>
<dbReference type="PANTHER" id="PTHR33295:SF20">
    <property type="entry name" value="ATPASE"/>
    <property type="match status" value="1"/>
</dbReference>
<dbReference type="EMBL" id="PPTS01000001">
    <property type="protein sequence ID" value="RDB67318.1"/>
    <property type="molecule type" value="Genomic_DNA"/>
</dbReference>
<dbReference type="Proteomes" id="UP000254000">
    <property type="component" value="Unassembled WGS sequence"/>
</dbReference>